<evidence type="ECO:0000313" key="1">
    <source>
        <dbReference type="EMBL" id="JAE09290.1"/>
    </source>
</evidence>
<organism evidence="1">
    <name type="scientific">Arundo donax</name>
    <name type="common">Giant reed</name>
    <name type="synonym">Donax arundinaceus</name>
    <dbReference type="NCBI Taxonomy" id="35708"/>
    <lineage>
        <taxon>Eukaryota</taxon>
        <taxon>Viridiplantae</taxon>
        <taxon>Streptophyta</taxon>
        <taxon>Embryophyta</taxon>
        <taxon>Tracheophyta</taxon>
        <taxon>Spermatophyta</taxon>
        <taxon>Magnoliopsida</taxon>
        <taxon>Liliopsida</taxon>
        <taxon>Poales</taxon>
        <taxon>Poaceae</taxon>
        <taxon>PACMAD clade</taxon>
        <taxon>Arundinoideae</taxon>
        <taxon>Arundineae</taxon>
        <taxon>Arundo</taxon>
    </lineage>
</organism>
<accession>A0A0A9F8C0</accession>
<reference evidence="1" key="1">
    <citation type="submission" date="2014-09" db="EMBL/GenBank/DDBJ databases">
        <authorList>
            <person name="Magalhaes I.L.F."/>
            <person name="Oliveira U."/>
            <person name="Santos F.R."/>
            <person name="Vidigal T.H.D.A."/>
            <person name="Brescovit A.D."/>
            <person name="Santos A.J."/>
        </authorList>
    </citation>
    <scope>NUCLEOTIDE SEQUENCE</scope>
    <source>
        <tissue evidence="1">Shoot tissue taken approximately 20 cm above the soil surface</tissue>
    </source>
</reference>
<proteinExistence type="predicted"/>
<name>A0A0A9F8C0_ARUDO</name>
<reference evidence="1" key="2">
    <citation type="journal article" date="2015" name="Data Brief">
        <title>Shoot transcriptome of the giant reed, Arundo donax.</title>
        <authorList>
            <person name="Barrero R.A."/>
            <person name="Guerrero F.D."/>
            <person name="Moolhuijzen P."/>
            <person name="Goolsby J.A."/>
            <person name="Tidwell J."/>
            <person name="Bellgard S.E."/>
            <person name="Bellgard M.I."/>
        </authorList>
    </citation>
    <scope>NUCLEOTIDE SEQUENCE</scope>
    <source>
        <tissue evidence="1">Shoot tissue taken approximately 20 cm above the soil surface</tissue>
    </source>
</reference>
<protein>
    <submittedName>
        <fullName evidence="1">Uncharacterized protein</fullName>
    </submittedName>
</protein>
<sequence>MSRSSKEHKQCAAAAELPIDCHGDVTAREQQRSESLLLS</sequence>
<dbReference type="AlphaFoldDB" id="A0A0A9F8C0"/>
<dbReference type="EMBL" id="GBRH01188606">
    <property type="protein sequence ID" value="JAE09290.1"/>
    <property type="molecule type" value="Transcribed_RNA"/>
</dbReference>